<proteinExistence type="predicted"/>
<dbReference type="InterPro" id="IPR026287">
    <property type="entry name" value="SoFic-like"/>
</dbReference>
<keyword evidence="1" id="KW-0547">Nucleotide-binding</keyword>
<dbReference type="Pfam" id="PF02661">
    <property type="entry name" value="Fic"/>
    <property type="match status" value="1"/>
</dbReference>
<protein>
    <recommendedName>
        <fullName evidence="4">Fido domain-containing protein</fullName>
    </recommendedName>
</protein>
<keyword evidence="1" id="KW-0067">ATP-binding</keyword>
<dbReference type="InterPro" id="IPR036597">
    <property type="entry name" value="Fido-like_dom_sf"/>
</dbReference>
<dbReference type="Pfam" id="PF13784">
    <property type="entry name" value="Fic_N"/>
    <property type="match status" value="1"/>
</dbReference>
<dbReference type="Gene3D" id="1.10.3290.10">
    <property type="entry name" value="Fido-like domain"/>
    <property type="match status" value="1"/>
</dbReference>
<accession>A0A445MUV8</accession>
<dbReference type="EMBL" id="OJIN01000088">
    <property type="protein sequence ID" value="SPD73287.1"/>
    <property type="molecule type" value="Genomic_DNA"/>
</dbReference>
<name>A0A445MUV8_9BACT</name>
<feature type="binding site" evidence="3">
    <location>
        <begin position="239"/>
        <end position="240"/>
    </location>
    <ligand>
        <name>ATP</name>
        <dbReference type="ChEBI" id="CHEBI:30616"/>
    </ligand>
</feature>
<organism evidence="5">
    <name type="scientific">uncultured Desulfobacterium sp</name>
    <dbReference type="NCBI Taxonomy" id="201089"/>
    <lineage>
        <taxon>Bacteria</taxon>
        <taxon>Pseudomonadati</taxon>
        <taxon>Thermodesulfobacteriota</taxon>
        <taxon>Desulfobacteria</taxon>
        <taxon>Desulfobacterales</taxon>
        <taxon>Desulfobacteriaceae</taxon>
        <taxon>Desulfobacterium</taxon>
        <taxon>environmental samples</taxon>
    </lineage>
</organism>
<dbReference type="PIRSF" id="PIRSF038925">
    <property type="entry name" value="AMP-prot_trans"/>
    <property type="match status" value="1"/>
</dbReference>
<sequence length="362" mass="41033">MSFDPEKPYNDLPPLPPDAEIETKAILKKLVSAGQFLAELKGYAELLPNKAIIINSIVLQEAKDSSEIENIITTHDELYRAIAADNATADQAVKEVLNYRSALYNGFELVKEHNLLTTNTILAVQEELEQNKAGIRKLPGTKLVNDKTGKVMYTPPENEKTIRDLLANLEAFINMDAEAFHPLVKLAIIHYQFESIHPFYDGNGRTGRIINVLYLVMKGMLSEPLLYLSRYIIQRKAEYYGLLRKVTSENAWEEWICFMLSAVEKTAGDTLALCKEIIALMENVRKAIQRELPKIYSHELVETLFTNVYTKIDHLVEGGIASRNVASKYLKALESIGILRSEKAGRSVFYINTRLYDLFRTS</sequence>
<feature type="domain" description="Fido" evidence="4">
    <location>
        <begin position="116"/>
        <end position="261"/>
    </location>
</feature>
<dbReference type="AlphaFoldDB" id="A0A445MUV8"/>
<gene>
    <name evidence="5" type="ORF">PITCH_A1780006</name>
</gene>
<evidence type="ECO:0000256" key="3">
    <source>
        <dbReference type="PIRSR" id="PIRSR640198-2"/>
    </source>
</evidence>
<feature type="binding site" evidence="1">
    <location>
        <position position="197"/>
    </location>
    <ligand>
        <name>ATP</name>
        <dbReference type="ChEBI" id="CHEBI:30616"/>
    </ligand>
</feature>
<dbReference type="Pfam" id="PF21248">
    <property type="entry name" value="SoFic-like_C"/>
    <property type="match status" value="1"/>
</dbReference>
<dbReference type="InterPro" id="IPR003812">
    <property type="entry name" value="Fido"/>
</dbReference>
<evidence type="ECO:0000259" key="4">
    <source>
        <dbReference type="PROSITE" id="PS51459"/>
    </source>
</evidence>
<evidence type="ECO:0000256" key="1">
    <source>
        <dbReference type="PIRSR" id="PIRSR038925-1"/>
    </source>
</evidence>
<feature type="binding site" evidence="3">
    <location>
        <begin position="201"/>
        <end position="208"/>
    </location>
    <ligand>
        <name>ATP</name>
        <dbReference type="ChEBI" id="CHEBI:30616"/>
    </ligand>
</feature>
<feature type="binding site" evidence="1">
    <location>
        <begin position="202"/>
        <end position="208"/>
    </location>
    <ligand>
        <name>ATP</name>
        <dbReference type="ChEBI" id="CHEBI:30616"/>
    </ligand>
</feature>
<dbReference type="PANTHER" id="PTHR13504">
    <property type="entry name" value="FIDO DOMAIN-CONTAINING PROTEIN DDB_G0283145"/>
    <property type="match status" value="1"/>
</dbReference>
<feature type="binding site" evidence="1">
    <location>
        <position position="69"/>
    </location>
    <ligand>
        <name>ATP</name>
        <dbReference type="ChEBI" id="CHEBI:30616"/>
    </ligand>
</feature>
<dbReference type="InterPro" id="IPR040198">
    <property type="entry name" value="Fido_containing"/>
</dbReference>
<dbReference type="InterPro" id="IPR048770">
    <property type="entry name" value="SoFic-like_C"/>
</dbReference>
<dbReference type="PROSITE" id="PS51459">
    <property type="entry name" value="FIDO"/>
    <property type="match status" value="1"/>
</dbReference>
<feature type="active site" evidence="2">
    <location>
        <position position="197"/>
    </location>
</feature>
<evidence type="ECO:0000256" key="2">
    <source>
        <dbReference type="PIRSR" id="PIRSR640198-1"/>
    </source>
</evidence>
<reference evidence="5" key="1">
    <citation type="submission" date="2018-01" db="EMBL/GenBank/DDBJ databases">
        <authorList>
            <person name="Regsiter A."/>
            <person name="William W."/>
        </authorList>
    </citation>
    <scope>NUCLEOTIDE SEQUENCE</scope>
    <source>
        <strain evidence="5">TRIP AH-1</strain>
    </source>
</reference>
<dbReference type="PANTHER" id="PTHR13504:SF35">
    <property type="entry name" value="PROTEIN ADENYLYLTRANSFERASE SOFIC"/>
    <property type="match status" value="1"/>
</dbReference>
<feature type="binding site" evidence="1">
    <location>
        <position position="239"/>
    </location>
    <ligand>
        <name>ATP</name>
        <dbReference type="ChEBI" id="CHEBI:30616"/>
    </ligand>
</feature>
<evidence type="ECO:0000313" key="5">
    <source>
        <dbReference type="EMBL" id="SPD73287.1"/>
    </source>
</evidence>
<dbReference type="InterPro" id="IPR025758">
    <property type="entry name" value="Fic/DOC_N"/>
</dbReference>
<dbReference type="SUPFAM" id="SSF140931">
    <property type="entry name" value="Fic-like"/>
    <property type="match status" value="1"/>
</dbReference>
<dbReference type="GO" id="GO:0005524">
    <property type="term" value="F:ATP binding"/>
    <property type="evidence" value="ECO:0007669"/>
    <property type="project" value="UniProtKB-KW"/>
</dbReference>